<dbReference type="OrthoDB" id="2758639at2759"/>
<organism evidence="3 4">
    <name type="scientific">Ganoderma sinense ZZ0214-1</name>
    <dbReference type="NCBI Taxonomy" id="1077348"/>
    <lineage>
        <taxon>Eukaryota</taxon>
        <taxon>Fungi</taxon>
        <taxon>Dikarya</taxon>
        <taxon>Basidiomycota</taxon>
        <taxon>Agaricomycotina</taxon>
        <taxon>Agaricomycetes</taxon>
        <taxon>Polyporales</taxon>
        <taxon>Polyporaceae</taxon>
        <taxon>Ganoderma</taxon>
    </lineage>
</organism>
<dbReference type="AlphaFoldDB" id="A0A2G8SQ65"/>
<dbReference type="Pfam" id="PF20411">
    <property type="entry name" value="DUF6697"/>
    <property type="match status" value="1"/>
</dbReference>
<dbReference type="Gene3D" id="6.10.250.370">
    <property type="match status" value="1"/>
</dbReference>
<name>A0A2G8SQ65_9APHY</name>
<sequence>MSPLQSPSGDDPASASFLREYYEDRCATLSAEKVRLEAETALLRRRYQEEIDRPKSENDRLKSAYDRLKRTHDELKGGHQELQGKHDALRDENASLRRQLELRSEAGQSRTPSRAPTSERGIGLRTPPPSSKGASPPLNARRACATGASRSPQEGDGESSSEDENLADFARRIRARGGRVGPAQRQEQRLRQWGAGLGGPHPIRWGPKPGAKKDKGKEVETRKRDAPDEGSDSDMPLASRSNTNRRSLSSSKRMRLEGVFPPPLPRRGHSSVPSAPPLPSGSRMARVDSSEEEDEEDESDDDEGEEEDNKDDLFSLTSLTPVSSRPSSPMPVDSADPVVPQEPATSQGPPPEGPREPETSVPIVRHFRSPSRELSYFDPIPQRRVPTPSPAQAPPTQPVAREPQVGMPQSVFRPPLPTGPPAVPSDTDASSPIRKDSWSFTDRAMADLAADPPDLHPFSVAAHSQPSPLRRFSFPLAQPSTSGLAPASRPSPLPPPPEASATPEARRPLEIARNLLRQTAQQEKAVSTSSGPESRFLASSSPVTAPSRTTALPVNPHRTIRPPTPSVPRPNVTVPMPPVSSLTTTGPGTGMTAPQAPSTTAPTSQPEGPIPPPPASVTPLLSTTPPSTAPPLTTSLSVTAPAPTSIPPSTTVHPCLLPTAALNRESQAPSVSLPSTTPPAPAEASPSQPSRGCLGHRTTTQLRPGILTRLGPPLLHQDALTTRLPEAAYPIENVNPDLLNMAFSRDFLSQTFGGSSKRKCTVCRDGRSLLFGNPTFDSHLPLCPGFSGLLFHASCVPDWKPGPNSLFIETKTAQHWYVGNYKLEETAALTKEEYAAWPVEIKRKWAGDIMNKRKHRDVRVGIVLRRRLGREPDEVDLSNAVSDGDDYKDVSRDEIIQAYEQGHQTMSVFSLTCVGYDDGFMKDAEARLHAYLARRAEHQVVQERAPASEAARSA</sequence>
<evidence type="ECO:0000313" key="3">
    <source>
        <dbReference type="EMBL" id="PIL35906.1"/>
    </source>
</evidence>
<feature type="compositionally biased region" description="Pro residues" evidence="1">
    <location>
        <begin position="387"/>
        <end position="397"/>
    </location>
</feature>
<feature type="region of interest" description="Disordered" evidence="1">
    <location>
        <begin position="46"/>
        <end position="652"/>
    </location>
</feature>
<dbReference type="STRING" id="1077348.A0A2G8SQ65"/>
<feature type="region of interest" description="Disordered" evidence="1">
    <location>
        <begin position="665"/>
        <end position="699"/>
    </location>
</feature>
<feature type="compositionally biased region" description="Basic and acidic residues" evidence="1">
    <location>
        <begin position="46"/>
        <end position="104"/>
    </location>
</feature>
<feature type="compositionally biased region" description="Basic and acidic residues" evidence="1">
    <location>
        <begin position="211"/>
        <end position="227"/>
    </location>
</feature>
<dbReference type="InterPro" id="IPR046520">
    <property type="entry name" value="DUF6697"/>
</dbReference>
<feature type="compositionally biased region" description="Low complexity" evidence="1">
    <location>
        <begin position="321"/>
        <end position="334"/>
    </location>
</feature>
<feature type="compositionally biased region" description="Low complexity" evidence="1">
    <location>
        <begin position="239"/>
        <end position="251"/>
    </location>
</feature>
<feature type="compositionally biased region" description="Acidic residues" evidence="1">
    <location>
        <begin position="290"/>
        <end position="310"/>
    </location>
</feature>
<gene>
    <name evidence="3" type="ORF">GSI_01566</name>
</gene>
<feature type="compositionally biased region" description="Acidic residues" evidence="1">
    <location>
        <begin position="155"/>
        <end position="166"/>
    </location>
</feature>
<protein>
    <recommendedName>
        <fullName evidence="2">DUF6697 domain-containing protein</fullName>
    </recommendedName>
</protein>
<keyword evidence="4" id="KW-1185">Reference proteome</keyword>
<feature type="compositionally biased region" description="Polar residues" evidence="1">
    <location>
        <begin position="106"/>
        <end position="116"/>
    </location>
</feature>
<evidence type="ECO:0000256" key="1">
    <source>
        <dbReference type="SAM" id="MobiDB-lite"/>
    </source>
</evidence>
<feature type="compositionally biased region" description="Low complexity" evidence="1">
    <location>
        <begin position="617"/>
        <end position="651"/>
    </location>
</feature>
<proteinExistence type="predicted"/>
<reference evidence="3 4" key="1">
    <citation type="journal article" date="2015" name="Sci. Rep.">
        <title>Chromosome-level genome map provides insights into diverse defense mechanisms in the medicinal fungus Ganoderma sinense.</title>
        <authorList>
            <person name="Zhu Y."/>
            <person name="Xu J."/>
            <person name="Sun C."/>
            <person name="Zhou S."/>
            <person name="Xu H."/>
            <person name="Nelson D.R."/>
            <person name="Qian J."/>
            <person name="Song J."/>
            <person name="Luo H."/>
            <person name="Xiang L."/>
            <person name="Li Y."/>
            <person name="Xu Z."/>
            <person name="Ji A."/>
            <person name="Wang L."/>
            <person name="Lu S."/>
            <person name="Hayward A."/>
            <person name="Sun W."/>
            <person name="Li X."/>
            <person name="Schwartz D.C."/>
            <person name="Wang Y."/>
            <person name="Chen S."/>
        </authorList>
    </citation>
    <scope>NUCLEOTIDE SEQUENCE [LARGE SCALE GENOMIC DNA]</scope>
    <source>
        <strain evidence="3 4">ZZ0214-1</strain>
    </source>
</reference>
<feature type="compositionally biased region" description="Low complexity" evidence="1">
    <location>
        <begin position="583"/>
        <end position="606"/>
    </location>
</feature>
<evidence type="ECO:0000313" key="4">
    <source>
        <dbReference type="Proteomes" id="UP000230002"/>
    </source>
</evidence>
<dbReference type="EMBL" id="AYKW01000002">
    <property type="protein sequence ID" value="PIL35906.1"/>
    <property type="molecule type" value="Genomic_DNA"/>
</dbReference>
<feature type="domain" description="DUF6697" evidence="2">
    <location>
        <begin position="743"/>
        <end position="924"/>
    </location>
</feature>
<feature type="compositionally biased region" description="Pro residues" evidence="1">
    <location>
        <begin position="414"/>
        <end position="423"/>
    </location>
</feature>
<dbReference type="Proteomes" id="UP000230002">
    <property type="component" value="Unassembled WGS sequence"/>
</dbReference>
<feature type="compositionally biased region" description="Pro residues" evidence="1">
    <location>
        <begin position="489"/>
        <end position="498"/>
    </location>
</feature>
<feature type="compositionally biased region" description="Polar residues" evidence="1">
    <location>
        <begin position="516"/>
        <end position="552"/>
    </location>
</feature>
<comment type="caution">
    <text evidence="3">The sequence shown here is derived from an EMBL/GenBank/DDBJ whole genome shotgun (WGS) entry which is preliminary data.</text>
</comment>
<accession>A0A2G8SQ65</accession>
<evidence type="ECO:0000259" key="2">
    <source>
        <dbReference type="Pfam" id="PF20411"/>
    </source>
</evidence>